<dbReference type="Proteomes" id="UP000308549">
    <property type="component" value="Unassembled WGS sequence"/>
</dbReference>
<evidence type="ECO:0000313" key="4">
    <source>
        <dbReference type="EMBL" id="TKA27751.1"/>
    </source>
</evidence>
<reference evidence="4 5" key="1">
    <citation type="submission" date="2017-03" db="EMBL/GenBank/DDBJ databases">
        <title>Genomes of endolithic fungi from Antarctica.</title>
        <authorList>
            <person name="Coleine C."/>
            <person name="Masonjones S."/>
            <person name="Stajich J.E."/>
        </authorList>
    </citation>
    <scope>NUCLEOTIDE SEQUENCE [LARGE SCALE GENOMIC DNA]</scope>
    <source>
        <strain evidence="4 5">CCFEE 6315</strain>
    </source>
</reference>
<feature type="signal peptide" evidence="3">
    <location>
        <begin position="1"/>
        <end position="19"/>
    </location>
</feature>
<accession>A0A4U0TYW1</accession>
<proteinExistence type="predicted"/>
<dbReference type="AlphaFoldDB" id="A0A4U0TYW1"/>
<feature type="compositionally biased region" description="Basic and acidic residues" evidence="2">
    <location>
        <begin position="659"/>
        <end position="671"/>
    </location>
</feature>
<feature type="compositionally biased region" description="Polar residues" evidence="2">
    <location>
        <begin position="716"/>
        <end position="741"/>
    </location>
</feature>
<dbReference type="EMBL" id="NAJL01000021">
    <property type="protein sequence ID" value="TKA27751.1"/>
    <property type="molecule type" value="Genomic_DNA"/>
</dbReference>
<feature type="compositionally biased region" description="Basic and acidic residues" evidence="2">
    <location>
        <begin position="631"/>
        <end position="648"/>
    </location>
</feature>
<feature type="compositionally biased region" description="Low complexity" evidence="2">
    <location>
        <begin position="505"/>
        <end position="518"/>
    </location>
</feature>
<feature type="compositionally biased region" description="Basic and acidic residues" evidence="2">
    <location>
        <begin position="446"/>
        <end position="462"/>
    </location>
</feature>
<gene>
    <name evidence="4" type="ORF">B0A50_04852</name>
</gene>
<dbReference type="OrthoDB" id="5341873at2759"/>
<feature type="region of interest" description="Disordered" evidence="2">
    <location>
        <begin position="398"/>
        <end position="535"/>
    </location>
</feature>
<keyword evidence="1" id="KW-0175">Coiled coil</keyword>
<feature type="compositionally biased region" description="Basic and acidic residues" evidence="2">
    <location>
        <begin position="683"/>
        <end position="692"/>
    </location>
</feature>
<feature type="compositionally biased region" description="Polar residues" evidence="2">
    <location>
        <begin position="307"/>
        <end position="320"/>
    </location>
</feature>
<organism evidence="4 5">
    <name type="scientific">Salinomyces thailandicus</name>
    <dbReference type="NCBI Taxonomy" id="706561"/>
    <lineage>
        <taxon>Eukaryota</taxon>
        <taxon>Fungi</taxon>
        <taxon>Dikarya</taxon>
        <taxon>Ascomycota</taxon>
        <taxon>Pezizomycotina</taxon>
        <taxon>Dothideomycetes</taxon>
        <taxon>Dothideomycetidae</taxon>
        <taxon>Mycosphaerellales</taxon>
        <taxon>Teratosphaeriaceae</taxon>
        <taxon>Salinomyces</taxon>
    </lineage>
</organism>
<feature type="region of interest" description="Disordered" evidence="2">
    <location>
        <begin position="596"/>
        <end position="742"/>
    </location>
</feature>
<keyword evidence="5" id="KW-1185">Reference proteome</keyword>
<feature type="coiled-coil region" evidence="1">
    <location>
        <begin position="750"/>
        <end position="799"/>
    </location>
</feature>
<feature type="compositionally biased region" description="Basic and acidic residues" evidence="2">
    <location>
        <begin position="219"/>
        <end position="238"/>
    </location>
</feature>
<sequence length="834" mass="91094">MFLGFAAVVTGVAAWSIWGGDMFPQQQEPKGDPRNWSVEEMRAWLEARNLHPGQKATREELVARIEANMPTMKAHKPNTDQEVDFRVRANGVLCNEYVLRSETNNNDSNELTCFIPVNEGDRLTITGSFTGSVLHASFDLLADGNFVASKRVGRAKAAKIRHYQELKEDIKTIFSAVEPDSLDFPAQPKHLVEGQLQRLIALRLSRRTREIFIKGTTEQSKKANDEQVNRADAKDGDAASKGSKAGSILRTPPPKSEAARSSPATSNVSALPTAKQPRKTPTPVGLRTPIRQNADILSPPSKKRRMASQTLSVPGGTSNPAFPEHSSTKDAADKSVPAEGSVHHDPVVTPFSVFNKRLEDFSETARQAQRTREFPVIDEESRARGVATAAAYLNEVSSAKTKTSAAQMTTHQSETFDATASMCAPSGGSEVPKGKEQTPQGPVHSSHKDRPSLNATEKHFPDNDLDSINAQASDSDEQDQDVDRYSDVSVGTQETSIDKSSITMASPQSQSPSPTAPARFSQGSQLPDCTLSPADIAAHIPPEGIKLKDLQILFTEDELPNNRKAKQRFVKLVREVASNVKDLYYLKSGSQQSAAQLSQMKGGKSSPQKAEMALNTSRKGKLAAASLPRGQKVETKTEKGTAEEERSVKCQVSDAVDSEMSKETPRLESEQARFSTPTTVVDPAKRDTREAPDASSIRVAFTSDTPPPPAVATTKRPASTMTTSRESTPSSKKLRSNNLSAQKEALLKGLREKQARRATAQTDFAEKEKRRQAEEELLLAAQELEIKMLERQGAEEDEAYERLVQAGEEEEEAMREARTARGMAEEAVRVSEGL</sequence>
<keyword evidence="3" id="KW-0732">Signal</keyword>
<feature type="chain" id="PRO_5020775114" evidence="3">
    <location>
        <begin position="20"/>
        <end position="834"/>
    </location>
</feature>
<feature type="compositionally biased region" description="Polar residues" evidence="2">
    <location>
        <begin position="489"/>
        <end position="504"/>
    </location>
</feature>
<evidence type="ECO:0000256" key="2">
    <source>
        <dbReference type="SAM" id="MobiDB-lite"/>
    </source>
</evidence>
<name>A0A4U0TYW1_9PEZI</name>
<protein>
    <submittedName>
        <fullName evidence="4">Uncharacterized protein</fullName>
    </submittedName>
</protein>
<feature type="compositionally biased region" description="Polar residues" evidence="2">
    <location>
        <begin position="398"/>
        <end position="418"/>
    </location>
</feature>
<evidence type="ECO:0000256" key="1">
    <source>
        <dbReference type="SAM" id="Coils"/>
    </source>
</evidence>
<feature type="region of interest" description="Disordered" evidence="2">
    <location>
        <begin position="215"/>
        <end position="344"/>
    </location>
</feature>
<comment type="caution">
    <text evidence="4">The sequence shown here is derived from an EMBL/GenBank/DDBJ whole genome shotgun (WGS) entry which is preliminary data.</text>
</comment>
<evidence type="ECO:0000313" key="5">
    <source>
        <dbReference type="Proteomes" id="UP000308549"/>
    </source>
</evidence>
<evidence type="ECO:0000256" key="3">
    <source>
        <dbReference type="SAM" id="SignalP"/>
    </source>
</evidence>